<keyword evidence="2" id="KW-0521">NADP</keyword>
<organism evidence="9">
    <name type="scientific">Perkinsus marinus (strain ATCC 50983 / TXsc)</name>
    <dbReference type="NCBI Taxonomy" id="423536"/>
    <lineage>
        <taxon>Eukaryota</taxon>
        <taxon>Sar</taxon>
        <taxon>Alveolata</taxon>
        <taxon>Perkinsozoa</taxon>
        <taxon>Perkinsea</taxon>
        <taxon>Perkinsida</taxon>
        <taxon>Perkinsidae</taxon>
        <taxon>Perkinsus</taxon>
    </lineage>
</organism>
<dbReference type="AlphaFoldDB" id="C5LTF7"/>
<dbReference type="GO" id="GO:0016616">
    <property type="term" value="F:oxidoreductase activity, acting on the CH-OH group of donors, NAD or NADP as acceptor"/>
    <property type="evidence" value="ECO:0007669"/>
    <property type="project" value="UniProtKB-ARBA"/>
</dbReference>
<proteinExistence type="inferred from homology"/>
<dbReference type="PANTHER" id="PTHR43827">
    <property type="entry name" value="2,5-DIKETO-D-GLUCONIC ACID REDUCTASE"/>
    <property type="match status" value="1"/>
</dbReference>
<dbReference type="OrthoDB" id="2310150at2759"/>
<dbReference type="CDD" id="cd19071">
    <property type="entry name" value="AKR_AKR1-5-like"/>
    <property type="match status" value="1"/>
</dbReference>
<reference evidence="8 9" key="1">
    <citation type="submission" date="2008-07" db="EMBL/GenBank/DDBJ databases">
        <authorList>
            <person name="El-Sayed N."/>
            <person name="Caler E."/>
            <person name="Inman J."/>
            <person name="Amedeo P."/>
            <person name="Hass B."/>
            <person name="Wortman J."/>
        </authorList>
    </citation>
    <scope>NUCLEOTIDE SEQUENCE [LARGE SCALE GENOMIC DNA]</scope>
    <source>
        <strain evidence="9">ATCC 50983 / TXsc</strain>
    </source>
</reference>
<dbReference type="PROSITE" id="PS00062">
    <property type="entry name" value="ALDOKETO_REDUCTASE_2"/>
    <property type="match status" value="1"/>
</dbReference>
<dbReference type="GeneID" id="9049820"/>
<feature type="domain" description="NADP-dependent oxidoreductase" evidence="7">
    <location>
        <begin position="21"/>
        <end position="273"/>
    </location>
</feature>
<dbReference type="InterPro" id="IPR018170">
    <property type="entry name" value="Aldo/ket_reductase_CS"/>
</dbReference>
<evidence type="ECO:0000256" key="1">
    <source>
        <dbReference type="ARBA" id="ARBA00007905"/>
    </source>
</evidence>
<dbReference type="Proteomes" id="UP000007800">
    <property type="component" value="Unassembled WGS sequence"/>
</dbReference>
<evidence type="ECO:0000256" key="2">
    <source>
        <dbReference type="ARBA" id="ARBA00022857"/>
    </source>
</evidence>
<gene>
    <name evidence="8" type="ORF">Pmar_PMAR024605</name>
</gene>
<keyword evidence="9" id="KW-1185">Reference proteome</keyword>
<evidence type="ECO:0000256" key="5">
    <source>
        <dbReference type="PIRSR" id="PIRSR000097-2"/>
    </source>
</evidence>
<evidence type="ECO:0000256" key="3">
    <source>
        <dbReference type="ARBA" id="ARBA00023002"/>
    </source>
</evidence>
<dbReference type="PRINTS" id="PR00069">
    <property type="entry name" value="ALDKETRDTASE"/>
</dbReference>
<name>C5LTF7_PERM5</name>
<comment type="similarity">
    <text evidence="1">Belongs to the aldo/keto reductase family.</text>
</comment>
<protein>
    <submittedName>
        <fullName evidence="8">Aldo-keto reductase, putative</fullName>
    </submittedName>
</protein>
<dbReference type="FunFam" id="3.20.20.100:FF:000002">
    <property type="entry name" value="2,5-diketo-D-gluconic acid reductase A"/>
    <property type="match status" value="1"/>
</dbReference>
<dbReference type="PROSITE" id="PS00798">
    <property type="entry name" value="ALDOKETO_REDUCTASE_1"/>
    <property type="match status" value="1"/>
</dbReference>
<dbReference type="EMBL" id="GG685288">
    <property type="protein sequence ID" value="EER00125.1"/>
    <property type="molecule type" value="Genomic_DNA"/>
</dbReference>
<evidence type="ECO:0000259" key="7">
    <source>
        <dbReference type="Pfam" id="PF00248"/>
    </source>
</evidence>
<dbReference type="PANTHER" id="PTHR43827:SF3">
    <property type="entry name" value="NADP-DEPENDENT OXIDOREDUCTASE DOMAIN-CONTAINING PROTEIN"/>
    <property type="match status" value="1"/>
</dbReference>
<dbReference type="InParanoid" id="C5LTF7"/>
<evidence type="ECO:0000256" key="4">
    <source>
        <dbReference type="PIRSR" id="PIRSR000097-1"/>
    </source>
</evidence>
<sequence length="309" mass="34869">MSTVDSMTSFNLSNGMSIPSVGFGTYKVGYTPTGERIGRDGKDVIIDAIKAGYRLFDCASFYGNEKVVGDGLIASGVPRKDLFIVSKVWPDKVYLGHDAIIEQCKKTLKDLQTSYLDLYLIHWPVPGKFVEAYRTLQELQQSGLVKAIGLSNFTIEDYEELMASPGVRVEPVVNQIEINPLIYRKKTIEYFQSKGMTLLSWRGLGKGVLFDDPRIMTIAQELDITPSQVIGRWLIQHHIVHIPKTQNVDRMNNNRQLFSFSLNDDQMSVIDSFGLSDDVINKFKQDYMSTTVKDTPLSLSNARQQFTCE</sequence>
<accession>C5LTF7</accession>
<dbReference type="SUPFAM" id="SSF51430">
    <property type="entry name" value="NAD(P)-linked oxidoreductase"/>
    <property type="match status" value="1"/>
</dbReference>
<dbReference type="InterPro" id="IPR036812">
    <property type="entry name" value="NAD(P)_OxRdtase_dom_sf"/>
</dbReference>
<feature type="site" description="Lowers pKa of active site Tyr" evidence="6">
    <location>
        <position position="87"/>
    </location>
</feature>
<dbReference type="RefSeq" id="XP_002767407.1">
    <property type="nucleotide sequence ID" value="XM_002767361.1"/>
</dbReference>
<dbReference type="PIRSF" id="PIRSF000097">
    <property type="entry name" value="AKR"/>
    <property type="match status" value="1"/>
</dbReference>
<dbReference type="InterPro" id="IPR023210">
    <property type="entry name" value="NADP_OxRdtase_dom"/>
</dbReference>
<keyword evidence="3" id="KW-0560">Oxidoreductase</keyword>
<feature type="active site" description="Proton donor" evidence="4">
    <location>
        <position position="62"/>
    </location>
</feature>
<dbReference type="Gene3D" id="3.20.20.100">
    <property type="entry name" value="NADP-dependent oxidoreductase domain"/>
    <property type="match status" value="1"/>
</dbReference>
<evidence type="ECO:0000313" key="8">
    <source>
        <dbReference type="EMBL" id="EER00125.1"/>
    </source>
</evidence>
<evidence type="ECO:0000256" key="6">
    <source>
        <dbReference type="PIRSR" id="PIRSR000097-3"/>
    </source>
</evidence>
<dbReference type="Pfam" id="PF00248">
    <property type="entry name" value="Aldo_ket_red"/>
    <property type="match status" value="1"/>
</dbReference>
<evidence type="ECO:0000313" key="9">
    <source>
        <dbReference type="Proteomes" id="UP000007800"/>
    </source>
</evidence>
<feature type="binding site" evidence="5">
    <location>
        <position position="122"/>
    </location>
    <ligand>
        <name>substrate</name>
    </ligand>
</feature>
<dbReference type="InterPro" id="IPR020471">
    <property type="entry name" value="AKR"/>
</dbReference>